<keyword evidence="3" id="KW-1185">Reference proteome</keyword>
<organism evidence="2 3">
    <name type="scientific">Ogataea polymorpha</name>
    <dbReference type="NCBI Taxonomy" id="460523"/>
    <lineage>
        <taxon>Eukaryota</taxon>
        <taxon>Fungi</taxon>
        <taxon>Dikarya</taxon>
        <taxon>Ascomycota</taxon>
        <taxon>Saccharomycotina</taxon>
        <taxon>Pichiomycetes</taxon>
        <taxon>Pichiales</taxon>
        <taxon>Pichiaceae</taxon>
        <taxon>Ogataea</taxon>
    </lineage>
</organism>
<proteinExistence type="predicted"/>
<accession>A0A9P8TFS3</accession>
<dbReference type="EMBL" id="JAEUBD010000095">
    <property type="protein sequence ID" value="KAH3677943.1"/>
    <property type="molecule type" value="Genomic_DNA"/>
</dbReference>
<comment type="caution">
    <text evidence="2">The sequence shown here is derived from an EMBL/GenBank/DDBJ whole genome shotgun (WGS) entry which is preliminary data.</text>
</comment>
<dbReference type="AlphaFoldDB" id="A0A9P8TFS3"/>
<evidence type="ECO:0000313" key="2">
    <source>
        <dbReference type="EMBL" id="KAH3677943.1"/>
    </source>
</evidence>
<reference evidence="2" key="2">
    <citation type="submission" date="2021-01" db="EMBL/GenBank/DDBJ databases">
        <authorList>
            <person name="Schikora-Tamarit M.A."/>
        </authorList>
    </citation>
    <scope>NUCLEOTIDE SEQUENCE</scope>
    <source>
        <strain evidence="2">NCAIM Y.01608</strain>
    </source>
</reference>
<sequence>MTDPGAAGFDAAPNEKPDVDDEGVEAGAPEPNTEPGAVADCDGWEPNENAGLVAAKLNGLDSVVACSVGFEPNEKEGVPVLAGSSLFCVVSAGFAPNEKTAVSGFFAGSSSLAGSDLVESELDGSDLEPNEKAGAAGLSDSSAGLENEKVGVCAFVPNENAEEGVDLASSWLFASAFSSAAGLVWLPKEKDGRARFSAESAGLAPNENAELGFDSA</sequence>
<name>A0A9P8TFS3_9ASCO</name>
<reference evidence="2" key="1">
    <citation type="journal article" date="2021" name="Open Biol.">
        <title>Shared evolutionary footprints suggest mitochondrial oxidative damage underlies multiple complex I losses in fungi.</title>
        <authorList>
            <person name="Schikora-Tamarit M.A."/>
            <person name="Marcet-Houben M."/>
            <person name="Nosek J."/>
            <person name="Gabaldon T."/>
        </authorList>
    </citation>
    <scope>NUCLEOTIDE SEQUENCE</scope>
    <source>
        <strain evidence="2">NCAIM Y.01608</strain>
    </source>
</reference>
<evidence type="ECO:0000313" key="3">
    <source>
        <dbReference type="Proteomes" id="UP000788993"/>
    </source>
</evidence>
<evidence type="ECO:0000256" key="1">
    <source>
        <dbReference type="SAM" id="MobiDB-lite"/>
    </source>
</evidence>
<feature type="region of interest" description="Disordered" evidence="1">
    <location>
        <begin position="122"/>
        <end position="142"/>
    </location>
</feature>
<protein>
    <submittedName>
        <fullName evidence="2">Uncharacterized protein</fullName>
    </submittedName>
</protein>
<gene>
    <name evidence="2" type="ORF">OGATHE_000598</name>
</gene>
<feature type="compositionally biased region" description="Low complexity" evidence="1">
    <location>
        <begin position="133"/>
        <end position="142"/>
    </location>
</feature>
<feature type="region of interest" description="Disordered" evidence="1">
    <location>
        <begin position="1"/>
        <end position="37"/>
    </location>
</feature>
<dbReference type="Proteomes" id="UP000788993">
    <property type="component" value="Unassembled WGS sequence"/>
</dbReference>